<keyword evidence="7" id="KW-0496">Mitochondrion</keyword>
<evidence type="ECO:0000256" key="1">
    <source>
        <dbReference type="ARBA" id="ARBA00004123"/>
    </source>
</evidence>
<dbReference type="PANTHER" id="PTHR12663:SF0">
    <property type="entry name" value="PRECOCIOUS DISSOCIATION OF SISTERS 5, ISOFORM A"/>
    <property type="match status" value="1"/>
</dbReference>
<protein>
    <recommendedName>
        <fullName evidence="9">Sister chromatid cohesion protein</fullName>
    </recommendedName>
</protein>
<sequence length="1393" mass="151498">MLTSSSSTTAHEHAPHKSGGWPRVTPLRPRVSTQWVRAQNIRPSALAAHGWGASRNGTPALFQPLLLLLLFDAVVAGYAPCGMDRCSPVQGRCVGGALLFWGGGARGRRVLPIPCQEVARVMSSDAALREVRAACRPGALSKATHRDLLNTLKTLAKALAIVQADDHPDMTVLARELASHAILSSSKFDIRMYAATCIVEMFRIGAPQSPWIGAQLQQVFRLLIGQLASIGESTSSSYLSRQFHILETLSLVRIPLVLLDPANVSSSDDDENEVVLVELFETCIKISARGLPQPFENCLRDMLCSVLEEADPVPRSLVVIVLRAILDSSSPRSADLAKRIVRECKPMIEGVLTDIIGAIAKDKTSESATDIGTRVQQLDLIYQLACLDCSILRGALPKLQDALESQDDTVRLEFVKLFGRVFSQEQGEMPSEFTLLLNAYLKRSTDINDGIREEFVARAPDILCYVPEIRVHLTSLLVDRALDPNERVRCALVRSVCAVAATDPDVVESSLLKAIAARLMDKKPAVRRECITGLAVLFKMHCARHWCEARPVPSHLKKFSGIPQQLIGLFAKPLPDKGAFADERIDIDVIDRGLDPNARTALLLATFATCSETNRRAFIRHYFAEKAAVRACLTDVLSLRSRAAAGDADAIAQRDQRLATLSTLLPTQVDLKPVFEQKDGNVYKWLRACIDLRLGVEDVRTAMRNLHSALTGNKKVQHAADVTAAAAAMTTVGKDNVGPLVELARHHNAPKGNPRLAADAMALLSAFSEHAPAMMADVLDELASLIAFPATAITDSALRCVSRCCAAGVALERAPTEVLRSLCESGSVAQATSAAEILSSSREDDVLRDVVRLALNMDAPESAPVLSACAHIARNRMDLFQEADPDDRLVQRVQNEVFTSDGRHLGPAKAAGLRFVTNHLLGSGEDGDARPLLRLLMDIVRAKGQFPGCKVDDDLDVQLIAAIETLFVVISQPKYERLLTVDEFHALTRLVTDPASSVAVREAAVDSAWSQLLLLRIPFRYAIILVLAINDSDIEVSRKARKHVSVLVARLRQASAMLARRAQPGVRMVSLSYMPEYALVYLLHVLSADVDPGDSDALRRAARHIQAFMDCVLTAHHHNFAFMLALLTRLKSSVLAGGRDSRPLYALVEVSLQIVRHKYQGAEWSSLTEDSSSSPLSLPAQWFKTLEGPVQGSYLPQGFTIKAPAAPPTSAATHSAPSTPRPKRQKTTSPAPTLTASVGSRRSLPRRAKLFSHSSSLADASSSDSDTGDDDDTIANDEEVFAAQDDGEDDDDDDGPGAMRTSSSPVVRRGEGIATREVHHDEERDDFAAVDLDSSDGVVDETHRDSDLVDTFMADDNVGKATARGTTRPAAAPPSSTRTRDTFRLVRRSNRRQ</sequence>
<keyword evidence="3" id="KW-0498">Mitosis</keyword>
<feature type="compositionally biased region" description="Low complexity" evidence="6">
    <location>
        <begin position="1361"/>
        <end position="1377"/>
    </location>
</feature>
<feature type="region of interest" description="Disordered" evidence="6">
    <location>
        <begin position="1358"/>
        <end position="1393"/>
    </location>
</feature>
<dbReference type="InterPro" id="IPR016024">
    <property type="entry name" value="ARM-type_fold"/>
</dbReference>
<evidence type="ECO:0000313" key="7">
    <source>
        <dbReference type="EMBL" id="SPR01554.1"/>
    </source>
</evidence>
<dbReference type="GO" id="GO:0006281">
    <property type="term" value="P:DNA repair"/>
    <property type="evidence" value="ECO:0007669"/>
    <property type="project" value="TreeGrafter"/>
</dbReference>
<evidence type="ECO:0000256" key="2">
    <source>
        <dbReference type="ARBA" id="ARBA00022618"/>
    </source>
</evidence>
<feature type="compositionally biased region" description="Acidic residues" evidence="6">
    <location>
        <begin position="1266"/>
        <end position="1295"/>
    </location>
</feature>
<feature type="compositionally biased region" description="Low complexity" evidence="6">
    <location>
        <begin position="1208"/>
        <end position="1218"/>
    </location>
</feature>
<evidence type="ECO:0000256" key="3">
    <source>
        <dbReference type="ARBA" id="ARBA00022776"/>
    </source>
</evidence>
<keyword evidence="2" id="KW-0132">Cell division</keyword>
<feature type="compositionally biased region" description="Basic and acidic residues" evidence="6">
    <location>
        <begin position="1308"/>
        <end position="1322"/>
    </location>
</feature>
<feature type="region of interest" description="Disordered" evidence="6">
    <location>
        <begin position="1197"/>
        <end position="1328"/>
    </location>
</feature>
<accession>A0A3P3YN69</accession>
<geneLocation type="mitochondrion" evidence="7"/>
<dbReference type="EMBL" id="OVEO01000018">
    <property type="protein sequence ID" value="SPR01554.1"/>
    <property type="molecule type" value="Genomic_DNA"/>
</dbReference>
<gene>
    <name evidence="7" type="ORF">PLBR_LOCUS8769</name>
</gene>
<dbReference type="Proteomes" id="UP000290189">
    <property type="component" value="Unassembled WGS sequence"/>
</dbReference>
<keyword evidence="4" id="KW-0539">Nucleus</keyword>
<dbReference type="GO" id="GO:0005634">
    <property type="term" value="C:nucleus"/>
    <property type="evidence" value="ECO:0007669"/>
    <property type="project" value="UniProtKB-SubCell"/>
</dbReference>
<name>A0A3P3YN69_PLABS</name>
<evidence type="ECO:0008006" key="9">
    <source>
        <dbReference type="Google" id="ProtNLM"/>
    </source>
</evidence>
<dbReference type="GO" id="GO:0000785">
    <property type="term" value="C:chromatin"/>
    <property type="evidence" value="ECO:0007669"/>
    <property type="project" value="TreeGrafter"/>
</dbReference>
<dbReference type="SUPFAM" id="SSF48371">
    <property type="entry name" value="ARM repeat"/>
    <property type="match status" value="1"/>
</dbReference>
<dbReference type="GO" id="GO:0007064">
    <property type="term" value="P:mitotic sister chromatid cohesion"/>
    <property type="evidence" value="ECO:0007669"/>
    <property type="project" value="InterPro"/>
</dbReference>
<feature type="compositionally biased region" description="Low complexity" evidence="6">
    <location>
        <begin position="1252"/>
        <end position="1265"/>
    </location>
</feature>
<dbReference type="PANTHER" id="PTHR12663">
    <property type="entry name" value="ANDROGEN INDUCED INHIBITOR OF PROLIFERATION AS3 / PDS5-RELATED"/>
    <property type="match status" value="1"/>
</dbReference>
<dbReference type="InterPro" id="IPR011989">
    <property type="entry name" value="ARM-like"/>
</dbReference>
<dbReference type="InterPro" id="IPR039776">
    <property type="entry name" value="Pds5"/>
</dbReference>
<dbReference type="GO" id="GO:0051301">
    <property type="term" value="P:cell division"/>
    <property type="evidence" value="ECO:0007669"/>
    <property type="project" value="UniProtKB-KW"/>
</dbReference>
<comment type="subcellular location">
    <subcellularLocation>
        <location evidence="1">Nucleus</location>
    </subcellularLocation>
</comment>
<dbReference type="Gene3D" id="1.25.10.10">
    <property type="entry name" value="Leucine-rich Repeat Variant"/>
    <property type="match status" value="1"/>
</dbReference>
<evidence type="ECO:0000256" key="6">
    <source>
        <dbReference type="SAM" id="MobiDB-lite"/>
    </source>
</evidence>
<evidence type="ECO:0000256" key="4">
    <source>
        <dbReference type="ARBA" id="ARBA00023242"/>
    </source>
</evidence>
<dbReference type="Pfam" id="PF20168">
    <property type="entry name" value="PDS5"/>
    <property type="match status" value="1"/>
</dbReference>
<keyword evidence="5" id="KW-0131">Cell cycle</keyword>
<organism evidence="7 8">
    <name type="scientific">Plasmodiophora brassicae</name>
    <name type="common">Clubroot disease agent</name>
    <dbReference type="NCBI Taxonomy" id="37360"/>
    <lineage>
        <taxon>Eukaryota</taxon>
        <taxon>Sar</taxon>
        <taxon>Rhizaria</taxon>
        <taxon>Endomyxa</taxon>
        <taxon>Phytomyxea</taxon>
        <taxon>Plasmodiophorida</taxon>
        <taxon>Plasmodiophoridae</taxon>
        <taxon>Plasmodiophora</taxon>
    </lineage>
</organism>
<proteinExistence type="predicted"/>
<feature type="compositionally biased region" description="Polar residues" evidence="6">
    <location>
        <begin position="1227"/>
        <end position="1240"/>
    </location>
</feature>
<feature type="region of interest" description="Disordered" evidence="6">
    <location>
        <begin position="1"/>
        <end position="26"/>
    </location>
</feature>
<evidence type="ECO:0000256" key="5">
    <source>
        <dbReference type="ARBA" id="ARBA00023306"/>
    </source>
</evidence>
<reference evidence="7 8" key="1">
    <citation type="submission" date="2018-03" db="EMBL/GenBank/DDBJ databases">
        <authorList>
            <person name="Fogelqvist J."/>
        </authorList>
    </citation>
    <scope>NUCLEOTIDE SEQUENCE [LARGE SCALE GENOMIC DNA]</scope>
</reference>
<evidence type="ECO:0000313" key="8">
    <source>
        <dbReference type="Proteomes" id="UP000290189"/>
    </source>
</evidence>